<protein>
    <recommendedName>
        <fullName evidence="3">DUF1990 domain-containing protein</fullName>
    </recommendedName>
</protein>
<dbReference type="Proteomes" id="UP000199025">
    <property type="component" value="Unassembled WGS sequence"/>
</dbReference>
<dbReference type="RefSeq" id="WP_091503867.1">
    <property type="nucleotide sequence ID" value="NZ_CBDQZW010000048.1"/>
</dbReference>
<sequence>MSATTEPPGNGSRSLLDHYAPECDFGFTEHQLVAAPARVTYLTVGQLRSAHLRSPVLGALTWARGLPVRLRPDQATPAFEELLLGARWVLLGERPGREIALGAAGRFWTPEPTWQPVTAAEFACYARPRTGTVALSFAVLPYERDQSVLTFETRLTVRDPVARRWAEAYWGAIKPAARLIARQILHAINDEATGRRARR</sequence>
<dbReference type="OrthoDB" id="5464833at2"/>
<name>A0A1I3K2P0_9PSEU</name>
<evidence type="ECO:0000313" key="1">
    <source>
        <dbReference type="EMBL" id="SFI66742.1"/>
    </source>
</evidence>
<accession>A0A1I3K2P0</accession>
<dbReference type="AlphaFoldDB" id="A0A1I3K2P0"/>
<organism evidence="1 2">
    <name type="scientific">Amycolatopsis sacchari</name>
    <dbReference type="NCBI Taxonomy" id="115433"/>
    <lineage>
        <taxon>Bacteria</taxon>
        <taxon>Bacillati</taxon>
        <taxon>Actinomycetota</taxon>
        <taxon>Actinomycetes</taxon>
        <taxon>Pseudonocardiales</taxon>
        <taxon>Pseudonocardiaceae</taxon>
        <taxon>Amycolatopsis</taxon>
    </lineage>
</organism>
<dbReference type="EMBL" id="FORP01000001">
    <property type="protein sequence ID" value="SFI66742.1"/>
    <property type="molecule type" value="Genomic_DNA"/>
</dbReference>
<reference evidence="1 2" key="1">
    <citation type="submission" date="2016-10" db="EMBL/GenBank/DDBJ databases">
        <authorList>
            <person name="de Groot N.N."/>
        </authorList>
    </citation>
    <scope>NUCLEOTIDE SEQUENCE [LARGE SCALE GENOMIC DNA]</scope>
    <source>
        <strain evidence="1 2">DSM 44468</strain>
    </source>
</reference>
<dbReference type="STRING" id="115433.SAMN05421835_101387"/>
<evidence type="ECO:0008006" key="3">
    <source>
        <dbReference type="Google" id="ProtNLM"/>
    </source>
</evidence>
<proteinExistence type="predicted"/>
<gene>
    <name evidence="1" type="ORF">SAMN05421835_101387</name>
</gene>
<evidence type="ECO:0000313" key="2">
    <source>
        <dbReference type="Proteomes" id="UP000199025"/>
    </source>
</evidence>
<keyword evidence="2" id="KW-1185">Reference proteome</keyword>